<sequence length="245" mass="27781">MKLIINADDFGFTRGVNLGILEAFKEGIVTSTSMLTNGPGFEHGIELMRQNKNLKVGIHLVLTAGRPISEGLKTLVNEKGNFEHNFEKIEAADEEEIRKEYRAQIDKFLSTGFKPTHIDFHHGATKKNFAIAVQFAKELGVPMRGLTSDAGKYMDSKGVIHSHNFCERFYGQENISEESLLKILEESKYLNEMELMTHPAYIDKDILTLSSYNTQRAYELVTLKSEKVVKYIEANNIKLIDFTDI</sequence>
<dbReference type="PANTHER" id="PTHR31609">
    <property type="entry name" value="YDJC DEACETYLASE FAMILY MEMBER"/>
    <property type="match status" value="1"/>
</dbReference>
<keyword evidence="2" id="KW-0479">Metal-binding</keyword>
<evidence type="ECO:0000256" key="3">
    <source>
        <dbReference type="ARBA" id="ARBA00022801"/>
    </source>
</evidence>
<dbReference type="CDD" id="cd10803">
    <property type="entry name" value="YdjC_EF3048_like"/>
    <property type="match status" value="1"/>
</dbReference>
<name>A0A6V8SD00_9CLOT</name>
<reference evidence="6 7" key="1">
    <citation type="submission" date="2020-07" db="EMBL/GenBank/DDBJ databases">
        <title>A new beta-1,3-glucan-decomposing anaerobic bacterium isolated from anoxic soil subjected to biological soil disinfestation.</title>
        <authorList>
            <person name="Ueki A."/>
            <person name="Tonouchi A."/>
        </authorList>
    </citation>
    <scope>NUCLEOTIDE SEQUENCE [LARGE SCALE GENOMIC DNA]</scope>
    <source>
        <strain evidence="6 7">TW1</strain>
    </source>
</reference>
<comment type="cofactor">
    <cofactor evidence="1">
        <name>Mg(2+)</name>
        <dbReference type="ChEBI" id="CHEBI:18420"/>
    </cofactor>
</comment>
<keyword evidence="4" id="KW-0460">Magnesium</keyword>
<dbReference type="Gene3D" id="3.20.20.370">
    <property type="entry name" value="Glycoside hydrolase/deacetylase"/>
    <property type="match status" value="1"/>
</dbReference>
<keyword evidence="5" id="KW-0119">Carbohydrate metabolism</keyword>
<dbReference type="Pfam" id="PF04794">
    <property type="entry name" value="YdjC"/>
    <property type="match status" value="1"/>
</dbReference>
<accession>A0A6V8SD00</accession>
<evidence type="ECO:0000313" key="7">
    <source>
        <dbReference type="Proteomes" id="UP000580568"/>
    </source>
</evidence>
<keyword evidence="7" id="KW-1185">Reference proteome</keyword>
<dbReference type="InterPro" id="IPR006879">
    <property type="entry name" value="YdjC-like"/>
</dbReference>
<comment type="caution">
    <text evidence="6">The sequence shown here is derived from an EMBL/GenBank/DDBJ whole genome shotgun (WGS) entry which is preliminary data.</text>
</comment>
<evidence type="ECO:0000256" key="1">
    <source>
        <dbReference type="ARBA" id="ARBA00001946"/>
    </source>
</evidence>
<dbReference type="SUPFAM" id="SSF88713">
    <property type="entry name" value="Glycoside hydrolase/deacetylase"/>
    <property type="match status" value="1"/>
</dbReference>
<dbReference type="Proteomes" id="UP000580568">
    <property type="component" value="Unassembled WGS sequence"/>
</dbReference>
<dbReference type="InterPro" id="IPR022948">
    <property type="entry name" value="COD_ChbG_bac"/>
</dbReference>
<dbReference type="EMBL" id="BLZR01000001">
    <property type="protein sequence ID" value="GFP74711.1"/>
    <property type="molecule type" value="Genomic_DNA"/>
</dbReference>
<protein>
    <submittedName>
        <fullName evidence="6">Chitooligosaccharide deacetylase ChbG</fullName>
    </submittedName>
</protein>
<organism evidence="6 7">
    <name type="scientific">Clostridium fungisolvens</name>
    <dbReference type="NCBI Taxonomy" id="1604897"/>
    <lineage>
        <taxon>Bacteria</taxon>
        <taxon>Bacillati</taxon>
        <taxon>Bacillota</taxon>
        <taxon>Clostridia</taxon>
        <taxon>Eubacteriales</taxon>
        <taxon>Clostridiaceae</taxon>
        <taxon>Clostridium</taxon>
    </lineage>
</organism>
<dbReference type="GO" id="GO:0019213">
    <property type="term" value="F:deacetylase activity"/>
    <property type="evidence" value="ECO:0007669"/>
    <property type="project" value="TreeGrafter"/>
</dbReference>
<dbReference type="GO" id="GO:0046872">
    <property type="term" value="F:metal ion binding"/>
    <property type="evidence" value="ECO:0007669"/>
    <property type="project" value="UniProtKB-KW"/>
</dbReference>
<dbReference type="GO" id="GO:0000272">
    <property type="term" value="P:polysaccharide catabolic process"/>
    <property type="evidence" value="ECO:0007669"/>
    <property type="project" value="InterPro"/>
</dbReference>
<dbReference type="RefSeq" id="WP_183276260.1">
    <property type="nucleotide sequence ID" value="NZ_BLZR01000001.1"/>
</dbReference>
<dbReference type="AlphaFoldDB" id="A0A6V8SD00"/>
<dbReference type="NCBIfam" id="NF002559">
    <property type="entry name" value="PRK02134.1"/>
    <property type="match status" value="1"/>
</dbReference>
<proteinExistence type="predicted"/>
<dbReference type="InterPro" id="IPR011330">
    <property type="entry name" value="Glyco_hydro/deAcase_b/a-brl"/>
</dbReference>
<evidence type="ECO:0000256" key="5">
    <source>
        <dbReference type="ARBA" id="ARBA00023277"/>
    </source>
</evidence>
<gene>
    <name evidence="6" type="ORF">bsdtw1_00766</name>
</gene>
<dbReference type="PANTHER" id="PTHR31609:SF1">
    <property type="entry name" value="CARBOHYDRATE DEACETYLASE"/>
    <property type="match status" value="1"/>
</dbReference>
<evidence type="ECO:0000256" key="2">
    <source>
        <dbReference type="ARBA" id="ARBA00022723"/>
    </source>
</evidence>
<dbReference type="GO" id="GO:0016811">
    <property type="term" value="F:hydrolase activity, acting on carbon-nitrogen (but not peptide) bonds, in linear amides"/>
    <property type="evidence" value="ECO:0007669"/>
    <property type="project" value="InterPro"/>
</dbReference>
<evidence type="ECO:0000256" key="4">
    <source>
        <dbReference type="ARBA" id="ARBA00022842"/>
    </source>
</evidence>
<evidence type="ECO:0000313" key="6">
    <source>
        <dbReference type="EMBL" id="GFP74711.1"/>
    </source>
</evidence>
<keyword evidence="3" id="KW-0378">Hydrolase</keyword>